<dbReference type="EMBL" id="JAAMOW010000006">
    <property type="protein sequence ID" value="NGY05768.1"/>
    <property type="molecule type" value="Genomic_DNA"/>
</dbReference>
<gene>
    <name evidence="3" type="ORF">G7Y85_13420</name>
</gene>
<keyword evidence="4" id="KW-1185">Reference proteome</keyword>
<dbReference type="InterPro" id="IPR050447">
    <property type="entry name" value="Erg6_SMT_methyltransf"/>
</dbReference>
<proteinExistence type="predicted"/>
<dbReference type="Gene3D" id="3.40.50.150">
    <property type="entry name" value="Vaccinia Virus protein VP39"/>
    <property type="match status" value="1"/>
</dbReference>
<comment type="caution">
    <text evidence="3">The sequence shown here is derived from an EMBL/GenBank/DDBJ whole genome shotgun (WGS) entry which is preliminary data.</text>
</comment>
<accession>A0A6M2BTH9</accession>
<dbReference type="RefSeq" id="WP_166257905.1">
    <property type="nucleotide sequence ID" value="NZ_JAAMOW010000006.1"/>
</dbReference>
<dbReference type="Pfam" id="PF08241">
    <property type="entry name" value="Methyltransf_11"/>
    <property type="match status" value="1"/>
</dbReference>
<dbReference type="PANTHER" id="PTHR44068">
    <property type="entry name" value="ZGC:194242"/>
    <property type="match status" value="1"/>
</dbReference>
<feature type="domain" description="Methyltransferase type 11" evidence="2">
    <location>
        <begin position="70"/>
        <end position="163"/>
    </location>
</feature>
<keyword evidence="3" id="KW-0489">Methyltransferase</keyword>
<keyword evidence="1 3" id="KW-0808">Transferase</keyword>
<evidence type="ECO:0000256" key="1">
    <source>
        <dbReference type="ARBA" id="ARBA00022679"/>
    </source>
</evidence>
<sequence>MSKSAVQLNTNINDFYDASMFSPHLLAYYGGSDYTNFGYRTAPEQDAKTACDALMARLVGFIPSPQGKVLDVACGKGETTRYLSRHYKPEQITAINISEKQLARGRENVPGAHFMLMDATALEFPDNSFDAVVCVEAAFHFNTREKFLREALRVLKPGGHLVLSDILIAQTAEGTHQRRTSDNYVASLDDYRKLYERVGFDLEVLDDATEFSWRNHFMHLINFSHAAFLDGRVTREQMQRSLNLYYDRAGYINHYVLVGAAKP</sequence>
<reference evidence="3 4" key="1">
    <citation type="journal article" date="2014" name="Int. J. Syst. Evol. Microbiol.">
        <title>Solimonas terrae sp. nov., isolated from soil.</title>
        <authorList>
            <person name="Kim S.J."/>
            <person name="Moon J.Y."/>
            <person name="Weon H.Y."/>
            <person name="Ahn J.H."/>
            <person name="Chen W.M."/>
            <person name="Kwon S.W."/>
        </authorList>
    </citation>
    <scope>NUCLEOTIDE SEQUENCE [LARGE SCALE GENOMIC DNA]</scope>
    <source>
        <strain evidence="3 4">KIS83-12</strain>
    </source>
</reference>
<organism evidence="3 4">
    <name type="scientific">Solimonas terrae</name>
    <dbReference type="NCBI Taxonomy" id="1396819"/>
    <lineage>
        <taxon>Bacteria</taxon>
        <taxon>Pseudomonadati</taxon>
        <taxon>Pseudomonadota</taxon>
        <taxon>Gammaproteobacteria</taxon>
        <taxon>Nevskiales</taxon>
        <taxon>Nevskiaceae</taxon>
        <taxon>Solimonas</taxon>
    </lineage>
</organism>
<dbReference type="AlphaFoldDB" id="A0A6M2BTH9"/>
<dbReference type="InterPro" id="IPR013216">
    <property type="entry name" value="Methyltransf_11"/>
</dbReference>
<evidence type="ECO:0000313" key="4">
    <source>
        <dbReference type="Proteomes" id="UP000472676"/>
    </source>
</evidence>
<dbReference type="GO" id="GO:0032259">
    <property type="term" value="P:methylation"/>
    <property type="evidence" value="ECO:0007669"/>
    <property type="project" value="UniProtKB-KW"/>
</dbReference>
<name>A0A6M2BTH9_9GAMM</name>
<dbReference type="PANTHER" id="PTHR44068:SF11">
    <property type="entry name" value="GERANYL DIPHOSPHATE 2-C-METHYLTRANSFERASE"/>
    <property type="match status" value="1"/>
</dbReference>
<dbReference type="SUPFAM" id="SSF53335">
    <property type="entry name" value="S-adenosyl-L-methionine-dependent methyltransferases"/>
    <property type="match status" value="1"/>
</dbReference>
<dbReference type="Proteomes" id="UP000472676">
    <property type="component" value="Unassembled WGS sequence"/>
</dbReference>
<dbReference type="GO" id="GO:0008757">
    <property type="term" value="F:S-adenosylmethionine-dependent methyltransferase activity"/>
    <property type="evidence" value="ECO:0007669"/>
    <property type="project" value="InterPro"/>
</dbReference>
<protein>
    <submittedName>
        <fullName evidence="3">Methyltransferase domain-containing protein</fullName>
    </submittedName>
</protein>
<dbReference type="InterPro" id="IPR029063">
    <property type="entry name" value="SAM-dependent_MTases_sf"/>
</dbReference>
<dbReference type="CDD" id="cd02440">
    <property type="entry name" value="AdoMet_MTases"/>
    <property type="match status" value="1"/>
</dbReference>
<evidence type="ECO:0000313" key="3">
    <source>
        <dbReference type="EMBL" id="NGY05768.1"/>
    </source>
</evidence>
<evidence type="ECO:0000259" key="2">
    <source>
        <dbReference type="Pfam" id="PF08241"/>
    </source>
</evidence>